<dbReference type="AlphaFoldDB" id="A0A2W5L2V5"/>
<dbReference type="EMBL" id="QFPJ01000013">
    <property type="protein sequence ID" value="PZQ22679.1"/>
    <property type="molecule type" value="Genomic_DNA"/>
</dbReference>
<gene>
    <name evidence="2" type="ORF">DI569_07420</name>
</gene>
<evidence type="ECO:0000256" key="1">
    <source>
        <dbReference type="SAM" id="Phobius"/>
    </source>
</evidence>
<evidence type="ECO:0000313" key="2">
    <source>
        <dbReference type="EMBL" id="PZQ22679.1"/>
    </source>
</evidence>
<keyword evidence="1" id="KW-0812">Transmembrane</keyword>
<sequence>MTAGDHPLWAALECYRVGPVDAALSFETKLARENGWSAPHADRVMAEYRRFLFLAMTAGHVAVPSDAVDQAWHLHLTYSRDYWDRLCGEVLGQLLHHGPTAGGRAEGDRYFALYTDTLASYERAFGVSPPADIWPSGWQRFHIDPRARRVRLAEVWILPRRGVRLGVMAIAVIAGAGVALWLLS</sequence>
<dbReference type="Proteomes" id="UP000248597">
    <property type="component" value="Unassembled WGS sequence"/>
</dbReference>
<accession>A0A2W5L2V5</accession>
<keyword evidence="1" id="KW-0472">Membrane</keyword>
<protein>
    <submittedName>
        <fullName evidence="2">Uncharacterized protein</fullName>
    </submittedName>
</protein>
<proteinExistence type="predicted"/>
<keyword evidence="1" id="KW-1133">Transmembrane helix</keyword>
<name>A0A2W5L2V5_SPHMC</name>
<reference evidence="2 3" key="1">
    <citation type="submission" date="2017-08" db="EMBL/GenBank/DDBJ databases">
        <title>Infants hospitalized years apart are colonized by the same room-sourced microbial strains.</title>
        <authorList>
            <person name="Brooks B."/>
            <person name="Olm M.R."/>
            <person name="Firek B.A."/>
            <person name="Baker R."/>
            <person name="Thomas B.C."/>
            <person name="Morowitz M.J."/>
            <person name="Banfield J.F."/>
        </authorList>
    </citation>
    <scope>NUCLEOTIDE SEQUENCE [LARGE SCALE GENOMIC DNA]</scope>
    <source>
        <strain evidence="2">S2_005_003_R2_47</strain>
    </source>
</reference>
<comment type="caution">
    <text evidence="2">The sequence shown here is derived from an EMBL/GenBank/DDBJ whole genome shotgun (WGS) entry which is preliminary data.</text>
</comment>
<organism evidence="2 3">
    <name type="scientific">Sphingopyxis macrogoltabida</name>
    <name type="common">Sphingomonas macrogoltabidus</name>
    <dbReference type="NCBI Taxonomy" id="33050"/>
    <lineage>
        <taxon>Bacteria</taxon>
        <taxon>Pseudomonadati</taxon>
        <taxon>Pseudomonadota</taxon>
        <taxon>Alphaproteobacteria</taxon>
        <taxon>Sphingomonadales</taxon>
        <taxon>Sphingomonadaceae</taxon>
        <taxon>Sphingopyxis</taxon>
    </lineage>
</organism>
<feature type="transmembrane region" description="Helical" evidence="1">
    <location>
        <begin position="165"/>
        <end position="183"/>
    </location>
</feature>
<evidence type="ECO:0000313" key="3">
    <source>
        <dbReference type="Proteomes" id="UP000248597"/>
    </source>
</evidence>